<proteinExistence type="predicted"/>
<dbReference type="EMBL" id="JAJJMM010000001">
    <property type="protein sequence ID" value="MCC9063601.1"/>
    <property type="molecule type" value="Genomic_DNA"/>
</dbReference>
<reference evidence="1" key="1">
    <citation type="submission" date="2021-11" db="EMBL/GenBank/DDBJ databases">
        <title>Description of novel Flavobacterium species.</title>
        <authorList>
            <person name="Saticioglu I.B."/>
            <person name="Ay H."/>
            <person name="Altun S."/>
            <person name="Duman M."/>
        </authorList>
    </citation>
    <scope>NUCLEOTIDE SEQUENCE</scope>
    <source>
        <strain evidence="1">F-30</strain>
    </source>
</reference>
<accession>A0ABS8MF64</accession>
<organism evidence="1 2">
    <name type="scientific">Flavobacterium piscisymbiosum</name>
    <dbReference type="NCBI Taxonomy" id="2893753"/>
    <lineage>
        <taxon>Bacteria</taxon>
        <taxon>Pseudomonadati</taxon>
        <taxon>Bacteroidota</taxon>
        <taxon>Flavobacteriia</taxon>
        <taxon>Flavobacteriales</taxon>
        <taxon>Flavobacteriaceae</taxon>
        <taxon>Flavobacterium</taxon>
    </lineage>
</organism>
<comment type="caution">
    <text evidence="1">The sequence shown here is derived from an EMBL/GenBank/DDBJ whole genome shotgun (WGS) entry which is preliminary data.</text>
</comment>
<gene>
    <name evidence="1" type="ORF">LNP81_11440</name>
</gene>
<name>A0ABS8MF64_9FLAO</name>
<dbReference type="RefSeq" id="WP_230035918.1">
    <property type="nucleotide sequence ID" value="NZ_JAJJMM010000001.1"/>
</dbReference>
<keyword evidence="2" id="KW-1185">Reference proteome</keyword>
<dbReference type="Proteomes" id="UP001430679">
    <property type="component" value="Unassembled WGS sequence"/>
</dbReference>
<protein>
    <submittedName>
        <fullName evidence="1">Uncharacterized protein</fullName>
    </submittedName>
</protein>
<evidence type="ECO:0000313" key="1">
    <source>
        <dbReference type="EMBL" id="MCC9063601.1"/>
    </source>
</evidence>
<evidence type="ECO:0000313" key="2">
    <source>
        <dbReference type="Proteomes" id="UP001430679"/>
    </source>
</evidence>
<sequence>MIESILDPNRPYSRLAIDLIFTKAKTAMQKEALIRGGDGIALYIDVYTGKTLRGGDAYDYEHLRSSEAIHTQLKSSLTDEQIALVVNCTENVGVTLRCINQSKGKRKMEDWLNNPANIIKNNIDLKLTKANLKKADGGIERMVEILRGL</sequence>